<keyword evidence="2" id="KW-1185">Reference proteome</keyword>
<evidence type="ECO:0000313" key="1">
    <source>
        <dbReference type="EMBL" id="MCD7460131.1"/>
    </source>
</evidence>
<comment type="caution">
    <text evidence="1">The sequence shown here is derived from an EMBL/GenBank/DDBJ whole genome shotgun (WGS) entry which is preliminary data.</text>
</comment>
<proteinExistence type="predicted"/>
<accession>A0ABS8SMP3</accession>
<dbReference type="InterPro" id="IPR032675">
    <property type="entry name" value="LRR_dom_sf"/>
</dbReference>
<reference evidence="1 2" key="1">
    <citation type="journal article" date="2021" name="BMC Genomics">
        <title>Datura genome reveals duplications of psychoactive alkaloid biosynthetic genes and high mutation rate following tissue culture.</title>
        <authorList>
            <person name="Rajewski A."/>
            <person name="Carter-House D."/>
            <person name="Stajich J."/>
            <person name="Litt A."/>
        </authorList>
    </citation>
    <scope>NUCLEOTIDE SEQUENCE [LARGE SCALE GENOMIC DNA]</scope>
    <source>
        <strain evidence="1">AR-01</strain>
    </source>
</reference>
<dbReference type="Proteomes" id="UP000823775">
    <property type="component" value="Unassembled WGS sequence"/>
</dbReference>
<gene>
    <name evidence="1" type="ORF">HAX54_042940</name>
</gene>
<dbReference type="Gene3D" id="3.80.10.10">
    <property type="entry name" value="Ribonuclease Inhibitor"/>
    <property type="match status" value="1"/>
</dbReference>
<dbReference type="SUPFAM" id="SSF52058">
    <property type="entry name" value="L domain-like"/>
    <property type="match status" value="1"/>
</dbReference>
<dbReference type="Pfam" id="PF00560">
    <property type="entry name" value="LRR_1"/>
    <property type="match status" value="2"/>
</dbReference>
<evidence type="ECO:0000313" key="2">
    <source>
        <dbReference type="Proteomes" id="UP000823775"/>
    </source>
</evidence>
<organism evidence="1 2">
    <name type="scientific">Datura stramonium</name>
    <name type="common">Jimsonweed</name>
    <name type="synonym">Common thornapple</name>
    <dbReference type="NCBI Taxonomy" id="4076"/>
    <lineage>
        <taxon>Eukaryota</taxon>
        <taxon>Viridiplantae</taxon>
        <taxon>Streptophyta</taxon>
        <taxon>Embryophyta</taxon>
        <taxon>Tracheophyta</taxon>
        <taxon>Spermatophyta</taxon>
        <taxon>Magnoliopsida</taxon>
        <taxon>eudicotyledons</taxon>
        <taxon>Gunneridae</taxon>
        <taxon>Pentapetalae</taxon>
        <taxon>asterids</taxon>
        <taxon>lamiids</taxon>
        <taxon>Solanales</taxon>
        <taxon>Solanaceae</taxon>
        <taxon>Solanoideae</taxon>
        <taxon>Datureae</taxon>
        <taxon>Datura</taxon>
    </lineage>
</organism>
<name>A0ABS8SMP3_DATST</name>
<dbReference type="InterPro" id="IPR001611">
    <property type="entry name" value="Leu-rich_rpt"/>
</dbReference>
<dbReference type="EMBL" id="JACEIK010000638">
    <property type="protein sequence ID" value="MCD7460131.1"/>
    <property type="molecule type" value="Genomic_DNA"/>
</dbReference>
<sequence>MPTEINVDIKRKRKGWILREGFGEEDIWVVVFLKLHFHLQKMERDLSGNKLHGLIPTSLLNLQSLSKLDLSVNSLSGNLPPFLMKSLVYM</sequence>
<protein>
    <submittedName>
        <fullName evidence="1">Uncharacterized protein</fullName>
    </submittedName>
</protein>